<dbReference type="PANTHER" id="PTHR24093:SF369">
    <property type="entry name" value="CALCIUM-TRANSPORTING ATPASE"/>
    <property type="match status" value="1"/>
</dbReference>
<evidence type="ECO:0000256" key="13">
    <source>
        <dbReference type="ARBA" id="ARBA00023065"/>
    </source>
</evidence>
<keyword evidence="5 16" id="KW-0812">Transmembrane</keyword>
<dbReference type="EMBL" id="CP016757">
    <property type="protein sequence ID" value="ANZ43893.1"/>
    <property type="molecule type" value="Genomic_DNA"/>
</dbReference>
<dbReference type="SUPFAM" id="SSF56784">
    <property type="entry name" value="HAD-like"/>
    <property type="match status" value="1"/>
</dbReference>
<dbReference type="AlphaFoldDB" id="A0A1B2I1Q8"/>
<feature type="transmembrane region" description="Helical" evidence="16">
    <location>
        <begin position="830"/>
        <end position="849"/>
    </location>
</feature>
<feature type="transmembrane region" description="Helical" evidence="16">
    <location>
        <begin position="300"/>
        <end position="329"/>
    </location>
</feature>
<dbReference type="FunFam" id="3.40.50.1000:FF:000001">
    <property type="entry name" value="Phospholipid-transporting ATPase IC"/>
    <property type="match status" value="1"/>
</dbReference>
<keyword evidence="4" id="KW-0109">Calcium transport</keyword>
<dbReference type="SFLD" id="SFLDF00027">
    <property type="entry name" value="p-type_atpase"/>
    <property type="match status" value="1"/>
</dbReference>
<dbReference type="PRINTS" id="PR00119">
    <property type="entry name" value="CATATPASE"/>
</dbReference>
<dbReference type="InterPro" id="IPR004014">
    <property type="entry name" value="ATPase_P-typ_cation-transptr_N"/>
</dbReference>
<dbReference type="PANTHER" id="PTHR24093">
    <property type="entry name" value="CATION TRANSPORTING ATPASE"/>
    <property type="match status" value="1"/>
</dbReference>
<name>A0A1B2I1Q8_9BACT</name>
<evidence type="ECO:0000256" key="15">
    <source>
        <dbReference type="SAM" id="MobiDB-lite"/>
    </source>
</evidence>
<dbReference type="GO" id="GO:0005388">
    <property type="term" value="F:P-type calcium transporter activity"/>
    <property type="evidence" value="ECO:0007669"/>
    <property type="project" value="UniProtKB-EC"/>
</dbReference>
<dbReference type="InterPro" id="IPR059000">
    <property type="entry name" value="ATPase_P-type_domA"/>
</dbReference>
<dbReference type="Pfam" id="PF00122">
    <property type="entry name" value="E1-E2_ATPase"/>
    <property type="match status" value="1"/>
</dbReference>
<dbReference type="Gene3D" id="1.20.1110.10">
    <property type="entry name" value="Calcium-transporting ATPase, transmembrane domain"/>
    <property type="match status" value="1"/>
</dbReference>
<dbReference type="InterPro" id="IPR018303">
    <property type="entry name" value="ATPase_P-typ_P_site"/>
</dbReference>
<reference evidence="18" key="1">
    <citation type="submission" date="2016-08" db="EMBL/GenBank/DDBJ databases">
        <title>Complete genome of Cloacibacillus porcorum.</title>
        <authorList>
            <person name="Looft T."/>
            <person name="Bayles D.O."/>
            <person name="Alt D.P."/>
        </authorList>
    </citation>
    <scope>NUCLEOTIDE SEQUENCE [LARGE SCALE GENOMIC DNA]</scope>
    <source>
        <strain evidence="18">CL-84</strain>
    </source>
</reference>
<keyword evidence="11" id="KW-1278">Translocase</keyword>
<evidence type="ECO:0000313" key="18">
    <source>
        <dbReference type="EMBL" id="ANZ43893.1"/>
    </source>
</evidence>
<evidence type="ECO:0000256" key="4">
    <source>
        <dbReference type="ARBA" id="ARBA00022568"/>
    </source>
</evidence>
<organism evidence="18 19">
    <name type="scientific">Cloacibacillus porcorum</name>
    <dbReference type="NCBI Taxonomy" id="1197717"/>
    <lineage>
        <taxon>Bacteria</taxon>
        <taxon>Thermotogati</taxon>
        <taxon>Synergistota</taxon>
        <taxon>Synergistia</taxon>
        <taxon>Synergistales</taxon>
        <taxon>Synergistaceae</taxon>
        <taxon>Cloacibacillus</taxon>
    </lineage>
</organism>
<evidence type="ECO:0000256" key="14">
    <source>
        <dbReference type="ARBA" id="ARBA00023136"/>
    </source>
</evidence>
<dbReference type="InterPro" id="IPR036412">
    <property type="entry name" value="HAD-like_sf"/>
</dbReference>
<evidence type="ECO:0000256" key="5">
    <source>
        <dbReference type="ARBA" id="ARBA00022692"/>
    </source>
</evidence>
<evidence type="ECO:0000256" key="12">
    <source>
        <dbReference type="ARBA" id="ARBA00022989"/>
    </source>
</evidence>
<dbReference type="EC" id="7.2.2.10" evidence="2"/>
<feature type="domain" description="Cation-transporting P-type ATPase N-terminal" evidence="17">
    <location>
        <begin position="12"/>
        <end position="86"/>
    </location>
</feature>
<dbReference type="SUPFAM" id="SSF81665">
    <property type="entry name" value="Calcium ATPase, transmembrane domain M"/>
    <property type="match status" value="1"/>
</dbReference>
<feature type="transmembrane region" description="Helical" evidence="16">
    <location>
        <begin position="764"/>
        <end position="785"/>
    </location>
</feature>
<dbReference type="GO" id="GO:0005886">
    <property type="term" value="C:plasma membrane"/>
    <property type="evidence" value="ECO:0007669"/>
    <property type="project" value="TreeGrafter"/>
</dbReference>
<comment type="subcellular location">
    <subcellularLocation>
        <location evidence="1">Endomembrane system</location>
        <topology evidence="1">Multi-pass membrane protein</topology>
    </subcellularLocation>
</comment>
<keyword evidence="8" id="KW-0106">Calcium</keyword>
<evidence type="ECO:0000256" key="7">
    <source>
        <dbReference type="ARBA" id="ARBA00022741"/>
    </source>
</evidence>
<dbReference type="Gene3D" id="2.70.150.10">
    <property type="entry name" value="Calcium-transporting ATPase, cytoplasmic transduction domain A"/>
    <property type="match status" value="1"/>
</dbReference>
<keyword evidence="3" id="KW-0813">Transport</keyword>
<sequence length="892" mass="95018">MQQPEKSPTEREPFRESAAETLSRLGVDPRRGLTEAEAAESRRRYGENSFTKKKPASMLRRLAEAAREPMILMLTAAALITLGVNIARGMSGGETDFIECAGIFAAISLSIIITVAMEGRSAKAFEALNRIADDTKVRVIREGGAELIPQREVAVGDILSVETGNRFPADARLIESTSLTADESALTGESMPVHKEAAAIFTDAGTPLAERANMLYSGCFAAGGSGLAVVTAVGDATEFGKIAGELSDSESTATPLQEKLAKMGRRIALLASGAAAAVFLLQLASFIARGTASLETVSEAFITSIVLIVAAVPEGLPTIVAVSLAINIIKMSKHNALVKKMAACETIGAINVICSDKTGTLTENRMTVTDIIAGGTQSKPQPLGVGSLLDNFCLNGTAEIHFEGERAAFIGNPTECALLVAAHGAGHDYRAIRGSSAVLHSFPFSSETKNMTTVAMRDGVITAYTKGSPEKILSMCSLSDGERREAEKHITEFQERARRVIAFAHRDITASKDYATEREMIESGMTFDGFAAIADPLRADVFEAVERCRGAGIDVKILTGDNITTAAAIAGELGLLGDGHYAVEARELESLSDGELAERLPAIRVIARSTPSIKMRVVKTLKALGSVVAVTGDGINDAPAIKSADVGIAMGISGTEVSKEASDIVLLDDSFSTIVKAVQWGRGIYRNFQRFIQFQLTVNLSSVLVILLSVAAGLEAPFTAIQILWINIIMDGPPALTLGLEPVRGDLMNQPPVRRDASIVSREMLWNIVTNGLYITALFMAQHWLNFLGGTKEQQPSILFTLFVVLQLFNAFNSRALGSVSVLRGFGANRLMLGVFALTFALQVLITQYADGLFKTTPLPLAVWLKIVALGLSVILLSESVKLIRRGLGSKA</sequence>
<evidence type="ECO:0000256" key="10">
    <source>
        <dbReference type="ARBA" id="ARBA00022842"/>
    </source>
</evidence>
<evidence type="ECO:0000256" key="6">
    <source>
        <dbReference type="ARBA" id="ARBA00022723"/>
    </source>
</evidence>
<evidence type="ECO:0000313" key="19">
    <source>
        <dbReference type="Proteomes" id="UP000093044"/>
    </source>
</evidence>
<evidence type="ECO:0000256" key="2">
    <source>
        <dbReference type="ARBA" id="ARBA00012790"/>
    </source>
</evidence>
<feature type="transmembrane region" description="Helical" evidence="16">
    <location>
        <begin position="96"/>
        <end position="116"/>
    </location>
</feature>
<dbReference type="STRING" id="1197717.BED41_01585"/>
<dbReference type="InterPro" id="IPR006068">
    <property type="entry name" value="ATPase_P-typ_cation-transptr_C"/>
</dbReference>
<keyword evidence="10" id="KW-0460">Magnesium</keyword>
<evidence type="ECO:0000256" key="8">
    <source>
        <dbReference type="ARBA" id="ARBA00022837"/>
    </source>
</evidence>
<dbReference type="SFLD" id="SFLDS00003">
    <property type="entry name" value="Haloacid_Dehalogenase"/>
    <property type="match status" value="1"/>
</dbReference>
<proteinExistence type="predicted"/>
<feature type="transmembrane region" description="Helical" evidence="16">
    <location>
        <begin position="861"/>
        <end position="878"/>
    </location>
</feature>
<dbReference type="InterPro" id="IPR023298">
    <property type="entry name" value="ATPase_P-typ_TM_dom_sf"/>
</dbReference>
<keyword evidence="7" id="KW-0547">Nucleotide-binding</keyword>
<dbReference type="GO" id="GO:0005524">
    <property type="term" value="F:ATP binding"/>
    <property type="evidence" value="ECO:0007669"/>
    <property type="project" value="UniProtKB-KW"/>
</dbReference>
<dbReference type="InterPro" id="IPR008250">
    <property type="entry name" value="ATPase_P-typ_transduc_dom_A_sf"/>
</dbReference>
<evidence type="ECO:0000259" key="17">
    <source>
        <dbReference type="SMART" id="SM00831"/>
    </source>
</evidence>
<dbReference type="Gene3D" id="3.40.1110.10">
    <property type="entry name" value="Calcium-transporting ATPase, cytoplasmic domain N"/>
    <property type="match status" value="1"/>
</dbReference>
<evidence type="ECO:0000256" key="1">
    <source>
        <dbReference type="ARBA" id="ARBA00004127"/>
    </source>
</evidence>
<keyword evidence="19" id="KW-1185">Reference proteome</keyword>
<dbReference type="SUPFAM" id="SSF81653">
    <property type="entry name" value="Calcium ATPase, transduction domain A"/>
    <property type="match status" value="1"/>
</dbReference>
<dbReference type="Gene3D" id="3.40.50.1000">
    <property type="entry name" value="HAD superfamily/HAD-like"/>
    <property type="match status" value="1"/>
</dbReference>
<feature type="region of interest" description="Disordered" evidence="15">
    <location>
        <begin position="1"/>
        <end position="50"/>
    </location>
</feature>
<keyword evidence="13" id="KW-0406">Ion transport</keyword>
<dbReference type="NCBIfam" id="TIGR01494">
    <property type="entry name" value="ATPase_P-type"/>
    <property type="match status" value="2"/>
</dbReference>
<dbReference type="InterPro" id="IPR023299">
    <property type="entry name" value="ATPase_P-typ_cyto_dom_N"/>
</dbReference>
<dbReference type="PRINTS" id="PR00120">
    <property type="entry name" value="HATPASE"/>
</dbReference>
<dbReference type="Pfam" id="PF13246">
    <property type="entry name" value="Cation_ATPase"/>
    <property type="match status" value="1"/>
</dbReference>
<feature type="compositionally biased region" description="Basic and acidic residues" evidence="15">
    <location>
        <begin position="27"/>
        <end position="46"/>
    </location>
</feature>
<dbReference type="RefSeq" id="WP_066742212.1">
    <property type="nucleotide sequence ID" value="NZ_CP016757.1"/>
</dbReference>
<dbReference type="GO" id="GO:0012505">
    <property type="term" value="C:endomembrane system"/>
    <property type="evidence" value="ECO:0007669"/>
    <property type="project" value="UniProtKB-SubCell"/>
</dbReference>
<evidence type="ECO:0000256" key="9">
    <source>
        <dbReference type="ARBA" id="ARBA00022840"/>
    </source>
</evidence>
<keyword evidence="14 16" id="KW-0472">Membrane</keyword>
<dbReference type="PROSITE" id="PS00154">
    <property type="entry name" value="ATPASE_E1_E2"/>
    <property type="match status" value="1"/>
</dbReference>
<feature type="transmembrane region" description="Helical" evidence="16">
    <location>
        <begin position="696"/>
        <end position="714"/>
    </location>
</feature>
<dbReference type="Pfam" id="PF00689">
    <property type="entry name" value="Cation_ATPase_C"/>
    <property type="match status" value="1"/>
</dbReference>
<feature type="transmembrane region" description="Helical" evidence="16">
    <location>
        <begin position="720"/>
        <end position="743"/>
    </location>
</feature>
<dbReference type="OrthoDB" id="9760364at2"/>
<dbReference type="Proteomes" id="UP000093044">
    <property type="component" value="Chromosome"/>
</dbReference>
<feature type="transmembrane region" description="Helical" evidence="16">
    <location>
        <begin position="797"/>
        <end position="818"/>
    </location>
</feature>
<feature type="transmembrane region" description="Helical" evidence="16">
    <location>
        <begin position="267"/>
        <end position="288"/>
    </location>
</feature>
<feature type="compositionally biased region" description="Basic and acidic residues" evidence="15">
    <location>
        <begin position="7"/>
        <end position="18"/>
    </location>
</feature>
<dbReference type="InterPro" id="IPR006408">
    <property type="entry name" value="P-type_ATPase_IIB"/>
</dbReference>
<keyword evidence="6" id="KW-0479">Metal-binding</keyword>
<gene>
    <name evidence="18" type="ORF">BED41_01585</name>
</gene>
<dbReference type="GO" id="GO:0016887">
    <property type="term" value="F:ATP hydrolysis activity"/>
    <property type="evidence" value="ECO:0007669"/>
    <property type="project" value="InterPro"/>
</dbReference>
<dbReference type="SFLD" id="SFLDG00002">
    <property type="entry name" value="C1.7:_P-type_atpase_like"/>
    <property type="match status" value="1"/>
</dbReference>
<dbReference type="InterPro" id="IPR001757">
    <property type="entry name" value="P_typ_ATPase"/>
</dbReference>
<feature type="transmembrane region" description="Helical" evidence="16">
    <location>
        <begin position="70"/>
        <end position="90"/>
    </location>
</feature>
<accession>A0A1B2I1Q8</accession>
<dbReference type="KEGG" id="cpor:BED41_01585"/>
<evidence type="ECO:0000256" key="16">
    <source>
        <dbReference type="SAM" id="Phobius"/>
    </source>
</evidence>
<evidence type="ECO:0000256" key="11">
    <source>
        <dbReference type="ARBA" id="ARBA00022967"/>
    </source>
</evidence>
<dbReference type="GO" id="GO:0046872">
    <property type="term" value="F:metal ion binding"/>
    <property type="evidence" value="ECO:0007669"/>
    <property type="project" value="UniProtKB-KW"/>
</dbReference>
<dbReference type="NCBIfam" id="TIGR01517">
    <property type="entry name" value="ATPase-IIB_Ca"/>
    <property type="match status" value="1"/>
</dbReference>
<dbReference type="InterPro" id="IPR044492">
    <property type="entry name" value="P_typ_ATPase_HD_dom"/>
</dbReference>
<protein>
    <recommendedName>
        <fullName evidence="2">P-type Ca(2+) transporter</fullName>
        <ecNumber evidence="2">7.2.2.10</ecNumber>
    </recommendedName>
</protein>
<dbReference type="InterPro" id="IPR023214">
    <property type="entry name" value="HAD_sf"/>
</dbReference>
<keyword evidence="12 16" id="KW-1133">Transmembrane helix</keyword>
<evidence type="ECO:0000256" key="3">
    <source>
        <dbReference type="ARBA" id="ARBA00022448"/>
    </source>
</evidence>
<keyword evidence="9" id="KW-0067">ATP-binding</keyword>
<dbReference type="SMART" id="SM00831">
    <property type="entry name" value="Cation_ATPase_N"/>
    <property type="match status" value="1"/>
</dbReference>
<dbReference type="GeneID" id="83056540"/>
<dbReference type="Pfam" id="PF00690">
    <property type="entry name" value="Cation_ATPase_N"/>
    <property type="match status" value="1"/>
</dbReference>